<dbReference type="EMBL" id="WHIY01000002">
    <property type="protein sequence ID" value="MPQ49820.1"/>
    <property type="molecule type" value="Genomic_DNA"/>
</dbReference>
<keyword evidence="4" id="KW-1185">Reference proteome</keyword>
<dbReference type="Proteomes" id="UP000475079">
    <property type="component" value="Unassembled WGS sequence"/>
</dbReference>
<name>A0A6L5E5Q3_9ENTR</name>
<dbReference type="GO" id="GO:0003796">
    <property type="term" value="F:lysozyme activity"/>
    <property type="evidence" value="ECO:0007669"/>
    <property type="project" value="InterPro"/>
</dbReference>
<accession>A0A6L5E5Q3</accession>
<dbReference type="SUPFAM" id="SSF53955">
    <property type="entry name" value="Lysozyme-like"/>
    <property type="match status" value="1"/>
</dbReference>
<organism evidence="3 4">
    <name type="scientific">Citrobacter telavivensis</name>
    <dbReference type="NCBI Taxonomy" id="2653932"/>
    <lineage>
        <taxon>Bacteria</taxon>
        <taxon>Pseudomonadati</taxon>
        <taxon>Pseudomonadota</taxon>
        <taxon>Gammaproteobacteria</taxon>
        <taxon>Enterobacterales</taxon>
        <taxon>Enterobacteriaceae</taxon>
        <taxon>Citrobacter</taxon>
    </lineage>
</organism>
<reference evidence="3 4" key="1">
    <citation type="submission" date="2019-10" db="EMBL/GenBank/DDBJ databases">
        <title>Characterization of a new Citrobacter species.</title>
        <authorList>
            <person name="Goncalves Ribeiro T."/>
            <person name="Izdebski R."/>
            <person name="Urbanowicz P."/>
            <person name="Carmeli Y."/>
            <person name="Gniadkowski M."/>
            <person name="Peixe L."/>
        </authorList>
    </citation>
    <scope>NUCLEOTIDE SEQUENCE [LARGE SCALE GENOMIC DNA]</scope>
    <source>
        <strain evidence="3 4">NMI7905_11</strain>
    </source>
</reference>
<dbReference type="GO" id="GO:0042742">
    <property type="term" value="P:defense response to bacterium"/>
    <property type="evidence" value="ECO:0007669"/>
    <property type="project" value="UniProtKB-KW"/>
</dbReference>
<evidence type="ECO:0000256" key="1">
    <source>
        <dbReference type="ARBA" id="ARBA00022529"/>
    </source>
</evidence>
<sequence length="76" mass="8826">MNIALPTDWTDFMILMIFQLGITKAKQFKKVIAALKKNNWKEAIVQVRDSNWDRQTPKRVNDMISTLTNGYVLIPC</sequence>
<evidence type="ECO:0000256" key="2">
    <source>
        <dbReference type="ARBA" id="ARBA00022638"/>
    </source>
</evidence>
<proteinExistence type="predicted"/>
<evidence type="ECO:0000313" key="3">
    <source>
        <dbReference type="EMBL" id="MPQ49820.1"/>
    </source>
</evidence>
<keyword evidence="2" id="KW-0081">Bacteriolytic enzyme</keyword>
<dbReference type="GO" id="GO:0031640">
    <property type="term" value="P:killing of cells of another organism"/>
    <property type="evidence" value="ECO:0007669"/>
    <property type="project" value="UniProtKB-KW"/>
</dbReference>
<dbReference type="InterPro" id="IPR023347">
    <property type="entry name" value="Lysozyme_dom_sf"/>
</dbReference>
<protein>
    <recommendedName>
        <fullName evidence="5">Lysozyme</fullName>
    </recommendedName>
</protein>
<dbReference type="RefSeq" id="WP_152402648.1">
    <property type="nucleotide sequence ID" value="NZ_WHIY01000002.1"/>
</dbReference>
<evidence type="ECO:0008006" key="5">
    <source>
        <dbReference type="Google" id="ProtNLM"/>
    </source>
</evidence>
<dbReference type="AlphaFoldDB" id="A0A6L5E5Q3"/>
<gene>
    <name evidence="3" type="ORF">GBB84_02655</name>
</gene>
<evidence type="ECO:0000313" key="4">
    <source>
        <dbReference type="Proteomes" id="UP000475079"/>
    </source>
</evidence>
<dbReference type="InterPro" id="IPR023346">
    <property type="entry name" value="Lysozyme-like_dom_sf"/>
</dbReference>
<dbReference type="Gene3D" id="1.10.530.40">
    <property type="match status" value="1"/>
</dbReference>
<comment type="caution">
    <text evidence="3">The sequence shown here is derived from an EMBL/GenBank/DDBJ whole genome shotgun (WGS) entry which is preliminary data.</text>
</comment>
<keyword evidence="1" id="KW-0929">Antimicrobial</keyword>